<organism evidence="2 3">
    <name type="scientific">Datura stramonium</name>
    <name type="common">Jimsonweed</name>
    <name type="synonym">Common thornapple</name>
    <dbReference type="NCBI Taxonomy" id="4076"/>
    <lineage>
        <taxon>Eukaryota</taxon>
        <taxon>Viridiplantae</taxon>
        <taxon>Streptophyta</taxon>
        <taxon>Embryophyta</taxon>
        <taxon>Tracheophyta</taxon>
        <taxon>Spermatophyta</taxon>
        <taxon>Magnoliopsida</taxon>
        <taxon>eudicotyledons</taxon>
        <taxon>Gunneridae</taxon>
        <taxon>Pentapetalae</taxon>
        <taxon>asterids</taxon>
        <taxon>lamiids</taxon>
        <taxon>Solanales</taxon>
        <taxon>Solanaceae</taxon>
        <taxon>Solanoideae</taxon>
        <taxon>Datureae</taxon>
        <taxon>Datura</taxon>
    </lineage>
</organism>
<accession>A0ABS8VI61</accession>
<protein>
    <submittedName>
        <fullName evidence="2">Uncharacterized protein</fullName>
    </submittedName>
</protein>
<feature type="region of interest" description="Disordered" evidence="1">
    <location>
        <begin position="1"/>
        <end position="25"/>
    </location>
</feature>
<dbReference type="Proteomes" id="UP000823775">
    <property type="component" value="Unassembled WGS sequence"/>
</dbReference>
<proteinExistence type="predicted"/>
<evidence type="ECO:0000313" key="3">
    <source>
        <dbReference type="Proteomes" id="UP000823775"/>
    </source>
</evidence>
<comment type="caution">
    <text evidence="2">The sequence shown here is derived from an EMBL/GenBank/DDBJ whole genome shotgun (WGS) entry which is preliminary data.</text>
</comment>
<name>A0ABS8VI61_DATST</name>
<reference evidence="2 3" key="1">
    <citation type="journal article" date="2021" name="BMC Genomics">
        <title>Datura genome reveals duplications of psychoactive alkaloid biosynthetic genes and high mutation rate following tissue culture.</title>
        <authorList>
            <person name="Rajewski A."/>
            <person name="Carter-House D."/>
            <person name="Stajich J."/>
            <person name="Litt A."/>
        </authorList>
    </citation>
    <scope>NUCLEOTIDE SEQUENCE [LARGE SCALE GENOMIC DNA]</scope>
    <source>
        <strain evidence="2">AR-01</strain>
    </source>
</reference>
<sequence>FKRLKKGPKGASLSAAKAGPARRFGSKAVEPRGLTWFNSYKEAKYSTESWIDEGRLALEFPTIRDKLRELGVGYIFAEKEEHCSAVWMTTRKCTWSNK</sequence>
<evidence type="ECO:0000313" key="2">
    <source>
        <dbReference type="EMBL" id="MCD9646036.1"/>
    </source>
</evidence>
<keyword evidence="3" id="KW-1185">Reference proteome</keyword>
<gene>
    <name evidence="2" type="ORF">HAX54_035548</name>
</gene>
<evidence type="ECO:0000256" key="1">
    <source>
        <dbReference type="SAM" id="MobiDB-lite"/>
    </source>
</evidence>
<feature type="non-terminal residue" evidence="2">
    <location>
        <position position="1"/>
    </location>
</feature>
<dbReference type="EMBL" id="JACEIK010004649">
    <property type="protein sequence ID" value="MCD9646036.1"/>
    <property type="molecule type" value="Genomic_DNA"/>
</dbReference>